<dbReference type="Pfam" id="PF01471">
    <property type="entry name" value="PG_binding_1"/>
    <property type="match status" value="1"/>
</dbReference>
<dbReference type="Gene3D" id="3.90.1720.10">
    <property type="entry name" value="endopeptidase domain like (from Nostoc punctiforme)"/>
    <property type="match status" value="1"/>
</dbReference>
<protein>
    <submittedName>
        <fullName evidence="4">Peptidoglycan-binding protein</fullName>
    </submittedName>
</protein>
<evidence type="ECO:0000256" key="1">
    <source>
        <dbReference type="SAM" id="MobiDB-lite"/>
    </source>
</evidence>
<keyword evidence="2" id="KW-0732">Signal</keyword>
<proteinExistence type="predicted"/>
<feature type="chain" id="PRO_5047076064" evidence="2">
    <location>
        <begin position="28"/>
        <end position="290"/>
    </location>
</feature>
<dbReference type="EMBL" id="CP098502">
    <property type="protein sequence ID" value="UTI66465.1"/>
    <property type="molecule type" value="Genomic_DNA"/>
</dbReference>
<reference evidence="4 5" key="1">
    <citation type="submission" date="2022-06" db="EMBL/GenBank/DDBJ databases">
        <title>Paraconexibacter antarcticus.</title>
        <authorList>
            <person name="Kim C.S."/>
        </authorList>
    </citation>
    <scope>NUCLEOTIDE SEQUENCE [LARGE SCALE GENOMIC DNA]</scope>
    <source>
        <strain evidence="4 5">02-257</strain>
    </source>
</reference>
<accession>A0ABY5E0W0</accession>
<dbReference type="SUPFAM" id="SSF47090">
    <property type="entry name" value="PGBD-like"/>
    <property type="match status" value="1"/>
</dbReference>
<gene>
    <name evidence="4" type="ORF">NBH00_09695</name>
</gene>
<dbReference type="InterPro" id="IPR036366">
    <property type="entry name" value="PGBDSf"/>
</dbReference>
<dbReference type="InterPro" id="IPR036365">
    <property type="entry name" value="PGBD-like_sf"/>
</dbReference>
<organism evidence="4 5">
    <name type="scientific">Paraconexibacter antarcticus</name>
    <dbReference type="NCBI Taxonomy" id="2949664"/>
    <lineage>
        <taxon>Bacteria</taxon>
        <taxon>Bacillati</taxon>
        <taxon>Actinomycetota</taxon>
        <taxon>Thermoleophilia</taxon>
        <taxon>Solirubrobacterales</taxon>
        <taxon>Paraconexibacteraceae</taxon>
        <taxon>Paraconexibacter</taxon>
    </lineage>
</organism>
<feature type="domain" description="Peptidoglycan binding-like" evidence="3">
    <location>
        <begin position="43"/>
        <end position="94"/>
    </location>
</feature>
<evidence type="ECO:0000259" key="3">
    <source>
        <dbReference type="Pfam" id="PF01471"/>
    </source>
</evidence>
<evidence type="ECO:0000313" key="4">
    <source>
        <dbReference type="EMBL" id="UTI66465.1"/>
    </source>
</evidence>
<feature type="region of interest" description="Disordered" evidence="1">
    <location>
        <begin position="125"/>
        <end position="157"/>
    </location>
</feature>
<dbReference type="InterPro" id="IPR002477">
    <property type="entry name" value="Peptidoglycan-bd-like"/>
</dbReference>
<name>A0ABY5E0W0_9ACTN</name>
<dbReference type="InterPro" id="IPR038765">
    <property type="entry name" value="Papain-like_cys_pep_sf"/>
</dbReference>
<dbReference type="Proteomes" id="UP001056035">
    <property type="component" value="Chromosome"/>
</dbReference>
<feature type="signal peptide" evidence="2">
    <location>
        <begin position="1"/>
        <end position="27"/>
    </location>
</feature>
<dbReference type="SUPFAM" id="SSF54001">
    <property type="entry name" value="Cysteine proteinases"/>
    <property type="match status" value="1"/>
</dbReference>
<sequence length="290" mass="29307">MTRLRRCAILLICLSLGAGASVAPAQAASRRLGDRVLRLGSHGSDVKRLQRLLTKAGFAAAPDGDFGRGTRTAVRRFQKVATLRVTGVADRPTVVTLKASVATTTAAPAAGAGGPDGGAGFGSATMTGDTGTAAAATPATTPPATTTPPASGPTGQATLAADGVTAVAPAGAPAVIVSMIAAANRIATTPYRYGGGHASFDDTAYDCSGSVSYALHGGGLLDTTMVSGDLATWGDAGLGRWVTIYANDEHVYMYIAGLRFDTSGQRTTGSRWQTAPRSNAGFAVRHPTGW</sequence>
<evidence type="ECO:0000256" key="2">
    <source>
        <dbReference type="SAM" id="SignalP"/>
    </source>
</evidence>
<keyword evidence="5" id="KW-1185">Reference proteome</keyword>
<dbReference type="Gene3D" id="1.10.101.10">
    <property type="entry name" value="PGBD-like superfamily/PGBD"/>
    <property type="match status" value="1"/>
</dbReference>
<evidence type="ECO:0000313" key="5">
    <source>
        <dbReference type="Proteomes" id="UP001056035"/>
    </source>
</evidence>
<dbReference type="RefSeq" id="WP_254573136.1">
    <property type="nucleotide sequence ID" value="NZ_CP098502.1"/>
</dbReference>